<evidence type="ECO:0000256" key="1">
    <source>
        <dbReference type="SAM" id="MobiDB-lite"/>
    </source>
</evidence>
<dbReference type="AlphaFoldDB" id="A0A135U426"/>
<evidence type="ECO:0000313" key="3">
    <source>
        <dbReference type="Proteomes" id="UP000070121"/>
    </source>
</evidence>
<protein>
    <submittedName>
        <fullName evidence="2">Uncharacterized protein</fullName>
    </submittedName>
</protein>
<gene>
    <name evidence="2" type="ORF">CSAL01_09979</name>
</gene>
<keyword evidence="3" id="KW-1185">Reference proteome</keyword>
<accession>A0A135U426</accession>
<comment type="caution">
    <text evidence="2">The sequence shown here is derived from an EMBL/GenBank/DDBJ whole genome shotgun (WGS) entry which is preliminary data.</text>
</comment>
<proteinExistence type="predicted"/>
<name>A0A135U426_9PEZI</name>
<dbReference type="Proteomes" id="UP000070121">
    <property type="component" value="Unassembled WGS sequence"/>
</dbReference>
<sequence>MRPGHLWQLKVCGSTASSNLQAGEPACQPAWRGSLGLGPASADGQPALVLGRALSPSSALVSVPQGSRLEAILGSVAFDAVEESSEERDDPGAALSHHPEPGVLNYGLVDLFAAGTRRALECGLSVRYDHDIRSARDDRKDGGCVTVPRGEGRERGKKPQ</sequence>
<organism evidence="2 3">
    <name type="scientific">Colletotrichum salicis</name>
    <dbReference type="NCBI Taxonomy" id="1209931"/>
    <lineage>
        <taxon>Eukaryota</taxon>
        <taxon>Fungi</taxon>
        <taxon>Dikarya</taxon>
        <taxon>Ascomycota</taxon>
        <taxon>Pezizomycotina</taxon>
        <taxon>Sordariomycetes</taxon>
        <taxon>Hypocreomycetidae</taxon>
        <taxon>Glomerellales</taxon>
        <taxon>Glomerellaceae</taxon>
        <taxon>Colletotrichum</taxon>
        <taxon>Colletotrichum acutatum species complex</taxon>
    </lineage>
</organism>
<evidence type="ECO:0000313" key="2">
    <source>
        <dbReference type="EMBL" id="KXH55156.1"/>
    </source>
</evidence>
<dbReference type="EMBL" id="JFFI01001741">
    <property type="protein sequence ID" value="KXH55156.1"/>
    <property type="molecule type" value="Genomic_DNA"/>
</dbReference>
<reference evidence="2 3" key="1">
    <citation type="submission" date="2014-02" db="EMBL/GenBank/DDBJ databases">
        <title>The genome sequence of Colletotrichum salicis CBS 607.94.</title>
        <authorList>
            <person name="Baroncelli R."/>
            <person name="Thon M.R."/>
        </authorList>
    </citation>
    <scope>NUCLEOTIDE SEQUENCE [LARGE SCALE GENOMIC DNA]</scope>
    <source>
        <strain evidence="2 3">CBS 607.94</strain>
    </source>
</reference>
<feature type="region of interest" description="Disordered" evidence="1">
    <location>
        <begin position="135"/>
        <end position="160"/>
    </location>
</feature>